<dbReference type="InterPro" id="IPR012319">
    <property type="entry name" value="FPG_cat"/>
</dbReference>
<reference evidence="20" key="1">
    <citation type="submission" date="2017-09" db="EMBL/GenBank/DDBJ databases">
        <title>Depth-based differentiation of microbial function through sediment-hosted aquifers and enrichment of novel symbionts in the deep terrestrial subsurface.</title>
        <authorList>
            <person name="Probst A.J."/>
            <person name="Ladd B."/>
            <person name="Jarett J.K."/>
            <person name="Geller-Mcgrath D.E."/>
            <person name="Sieber C.M.K."/>
            <person name="Emerson J.B."/>
            <person name="Anantharaman K."/>
            <person name="Thomas B.C."/>
            <person name="Malmstrom R."/>
            <person name="Stieglmeier M."/>
            <person name="Klingl A."/>
            <person name="Woyke T."/>
            <person name="Ryan C.M."/>
            <person name="Banfield J.F."/>
        </authorList>
    </citation>
    <scope>NUCLEOTIDE SEQUENCE [LARGE SCALE GENOMIC DNA]</scope>
</reference>
<dbReference type="AlphaFoldDB" id="A0A2M6YE85"/>
<dbReference type="PROSITE" id="PS01242">
    <property type="entry name" value="ZF_FPG_1"/>
    <property type="match status" value="1"/>
</dbReference>
<dbReference type="GO" id="GO:0003684">
    <property type="term" value="F:damaged DNA binding"/>
    <property type="evidence" value="ECO:0007669"/>
    <property type="project" value="InterPro"/>
</dbReference>
<dbReference type="PANTHER" id="PTHR22993">
    <property type="entry name" value="FORMAMIDOPYRIMIDINE-DNA GLYCOSYLASE"/>
    <property type="match status" value="1"/>
</dbReference>
<keyword evidence="13" id="KW-0511">Multifunctional enzyme</keyword>
<keyword evidence="9" id="KW-0862">Zinc</keyword>
<dbReference type="InterPro" id="IPR000214">
    <property type="entry name" value="Znf_DNA_glyclase/AP_lyase"/>
</dbReference>
<evidence type="ECO:0000256" key="8">
    <source>
        <dbReference type="ARBA" id="ARBA00022801"/>
    </source>
</evidence>
<keyword evidence="11" id="KW-0234">DNA repair</keyword>
<organism evidence="19 20">
    <name type="scientific">Candidatus Woesebacteria bacterium CG07_land_8_20_14_0_80_44_9</name>
    <dbReference type="NCBI Taxonomy" id="1975058"/>
    <lineage>
        <taxon>Bacteria</taxon>
        <taxon>Candidatus Woeseibacteriota</taxon>
    </lineage>
</organism>
<dbReference type="SMART" id="SM01232">
    <property type="entry name" value="H2TH"/>
    <property type="match status" value="1"/>
</dbReference>
<keyword evidence="14 19" id="KW-0326">Glycosidase</keyword>
<dbReference type="InterPro" id="IPR010663">
    <property type="entry name" value="Znf_FPG/IleRS"/>
</dbReference>
<dbReference type="InterPro" id="IPR035937">
    <property type="entry name" value="FPG_N"/>
</dbReference>
<dbReference type="EC" id="3.2.2.23" evidence="19"/>
<evidence type="ECO:0000256" key="6">
    <source>
        <dbReference type="ARBA" id="ARBA00022763"/>
    </source>
</evidence>
<comment type="caution">
    <text evidence="19">The sequence shown here is derived from an EMBL/GenBank/DDBJ whole genome shotgun (WGS) entry which is preliminary data.</text>
</comment>
<dbReference type="Proteomes" id="UP000231669">
    <property type="component" value="Unassembled WGS sequence"/>
</dbReference>
<evidence type="ECO:0000256" key="11">
    <source>
        <dbReference type="ARBA" id="ARBA00023204"/>
    </source>
</evidence>
<evidence type="ECO:0000256" key="10">
    <source>
        <dbReference type="ARBA" id="ARBA00023125"/>
    </source>
</evidence>
<evidence type="ECO:0000313" key="20">
    <source>
        <dbReference type="Proteomes" id="UP000231669"/>
    </source>
</evidence>
<comment type="catalytic activity">
    <reaction evidence="1">
        <text>Hydrolysis of DNA containing ring-opened 7-methylguanine residues, releasing 2,6-diamino-4-hydroxy-5-(N-methyl)formamidopyrimidine.</text>
        <dbReference type="EC" id="3.2.2.23"/>
    </reaction>
</comment>
<keyword evidence="8 19" id="KW-0378">Hydrolase</keyword>
<evidence type="ECO:0000256" key="15">
    <source>
        <dbReference type="ARBA" id="ARBA00044632"/>
    </source>
</evidence>
<dbReference type="InterPro" id="IPR010979">
    <property type="entry name" value="Ribosomal_uS13-like_H2TH"/>
</dbReference>
<accession>A0A2M6YE85</accession>
<keyword evidence="7 16" id="KW-0863">Zinc-finger</keyword>
<dbReference type="GO" id="GO:0006284">
    <property type="term" value="P:base-excision repair"/>
    <property type="evidence" value="ECO:0007669"/>
    <property type="project" value="InterPro"/>
</dbReference>
<dbReference type="SUPFAM" id="SSF46946">
    <property type="entry name" value="S13-like H2TH domain"/>
    <property type="match status" value="1"/>
</dbReference>
<dbReference type="SMART" id="SM00898">
    <property type="entry name" value="Fapy_DNA_glyco"/>
    <property type="match status" value="1"/>
</dbReference>
<evidence type="ECO:0000256" key="3">
    <source>
        <dbReference type="ARBA" id="ARBA00009409"/>
    </source>
</evidence>
<dbReference type="GO" id="GO:0034039">
    <property type="term" value="F:8-oxo-7,8-dihydroguanine DNA N-glycosylase activity"/>
    <property type="evidence" value="ECO:0007669"/>
    <property type="project" value="TreeGrafter"/>
</dbReference>
<dbReference type="SUPFAM" id="SSF57716">
    <property type="entry name" value="Glucocorticoid receptor-like (DNA-binding domain)"/>
    <property type="match status" value="1"/>
</dbReference>
<dbReference type="Pfam" id="PF06827">
    <property type="entry name" value="zf-FPG_IleRS"/>
    <property type="match status" value="1"/>
</dbReference>
<dbReference type="Pfam" id="PF01149">
    <property type="entry name" value="Fapy_DNA_glyco"/>
    <property type="match status" value="1"/>
</dbReference>
<keyword evidence="12" id="KW-0456">Lyase</keyword>
<comment type="subunit">
    <text evidence="4">Monomer.</text>
</comment>
<dbReference type="Gene3D" id="3.20.190.10">
    <property type="entry name" value="MutM-like, N-terminal"/>
    <property type="match status" value="1"/>
</dbReference>
<sequence>MPELPEVETIRLQLERALKGRKIQDIKILSVKSFGGDKKKALGIRILGTRRFGKVLVIDLNNGYSLLIHLKLTGQLLVDGEVGLHTRVIIKLDKGRLIFNDLRNFGWIKIAKSEEVAADRLISKLGPEPLKDLTMVKFRDILSKTARPVKIVIMDQEKISGVGNIYANDALWLARVDPRKPARQLDGETVGRLYKAVLTVLKAGLKFGGASDQHYIKPDGTKGEYQDHFLIYGREGKPCTKCGGKIQKFFLGGRGTYFCPNCQK</sequence>
<evidence type="ECO:0000256" key="9">
    <source>
        <dbReference type="ARBA" id="ARBA00022833"/>
    </source>
</evidence>
<dbReference type="SUPFAM" id="SSF81624">
    <property type="entry name" value="N-terminal domain of MutM-like DNA repair proteins"/>
    <property type="match status" value="1"/>
</dbReference>
<dbReference type="NCBIfam" id="TIGR00577">
    <property type="entry name" value="fpg"/>
    <property type="match status" value="1"/>
</dbReference>
<comment type="cofactor">
    <cofactor evidence="2">
        <name>Zn(2+)</name>
        <dbReference type="ChEBI" id="CHEBI:29105"/>
    </cofactor>
</comment>
<evidence type="ECO:0000256" key="12">
    <source>
        <dbReference type="ARBA" id="ARBA00023239"/>
    </source>
</evidence>
<evidence type="ECO:0000256" key="1">
    <source>
        <dbReference type="ARBA" id="ARBA00001668"/>
    </source>
</evidence>
<dbReference type="Pfam" id="PF06831">
    <property type="entry name" value="H2TH"/>
    <property type="match status" value="1"/>
</dbReference>
<keyword evidence="5" id="KW-0479">Metal-binding</keyword>
<evidence type="ECO:0000256" key="4">
    <source>
        <dbReference type="ARBA" id="ARBA00011245"/>
    </source>
</evidence>
<dbReference type="FunFam" id="1.10.8.50:FF:000003">
    <property type="entry name" value="Formamidopyrimidine-DNA glycosylase"/>
    <property type="match status" value="1"/>
</dbReference>
<feature type="domain" description="FPG-type" evidence="17">
    <location>
        <begin position="230"/>
        <end position="264"/>
    </location>
</feature>
<keyword evidence="6" id="KW-0227">DNA damage</keyword>
<dbReference type="Gene3D" id="1.10.8.50">
    <property type="match status" value="1"/>
</dbReference>
<evidence type="ECO:0000256" key="16">
    <source>
        <dbReference type="PROSITE-ProRule" id="PRU00391"/>
    </source>
</evidence>
<gene>
    <name evidence="19" type="ORF">COT08_01245</name>
</gene>
<evidence type="ECO:0000256" key="5">
    <source>
        <dbReference type="ARBA" id="ARBA00022723"/>
    </source>
</evidence>
<feature type="domain" description="Formamidopyrimidine-DNA glycosylase catalytic" evidence="18">
    <location>
        <begin position="2"/>
        <end position="106"/>
    </location>
</feature>
<dbReference type="GO" id="GO:0140078">
    <property type="term" value="F:class I DNA-(apurinic or apyrimidinic site) endonuclease activity"/>
    <property type="evidence" value="ECO:0007669"/>
    <property type="project" value="UniProtKB-EC"/>
</dbReference>
<evidence type="ECO:0000256" key="7">
    <source>
        <dbReference type="ARBA" id="ARBA00022771"/>
    </source>
</evidence>
<dbReference type="PROSITE" id="PS51066">
    <property type="entry name" value="ZF_FPG_2"/>
    <property type="match status" value="1"/>
</dbReference>
<proteinExistence type="inferred from homology"/>
<evidence type="ECO:0000259" key="17">
    <source>
        <dbReference type="PROSITE" id="PS51066"/>
    </source>
</evidence>
<dbReference type="GO" id="GO:0008270">
    <property type="term" value="F:zinc ion binding"/>
    <property type="evidence" value="ECO:0007669"/>
    <property type="project" value="UniProtKB-KW"/>
</dbReference>
<protein>
    <submittedName>
        <fullName evidence="19">DNA-formamidopyrimidine glycosylase</fullName>
        <ecNumber evidence="19">3.2.2.23</ecNumber>
    </submittedName>
</protein>
<evidence type="ECO:0000256" key="2">
    <source>
        <dbReference type="ARBA" id="ARBA00001947"/>
    </source>
</evidence>
<evidence type="ECO:0000313" key="19">
    <source>
        <dbReference type="EMBL" id="PIU28473.1"/>
    </source>
</evidence>
<dbReference type="EMBL" id="PEXE01000029">
    <property type="protein sequence ID" value="PIU28473.1"/>
    <property type="molecule type" value="Genomic_DNA"/>
</dbReference>
<dbReference type="PROSITE" id="PS51068">
    <property type="entry name" value="FPG_CAT"/>
    <property type="match status" value="1"/>
</dbReference>
<dbReference type="InterPro" id="IPR020629">
    <property type="entry name" value="FPG_Glyclase"/>
</dbReference>
<evidence type="ECO:0000256" key="13">
    <source>
        <dbReference type="ARBA" id="ARBA00023268"/>
    </source>
</evidence>
<dbReference type="PANTHER" id="PTHR22993:SF9">
    <property type="entry name" value="FORMAMIDOPYRIMIDINE-DNA GLYCOSYLASE"/>
    <property type="match status" value="1"/>
</dbReference>
<dbReference type="InterPro" id="IPR015886">
    <property type="entry name" value="H2TH_FPG"/>
</dbReference>
<comment type="catalytic activity">
    <reaction evidence="15">
        <text>2'-deoxyribonucleotide-(2'-deoxyribose 5'-phosphate)-2'-deoxyribonucleotide-DNA = a 3'-end 2'-deoxyribonucleotide-(2,3-dehydro-2,3-deoxyribose 5'-phosphate)-DNA + a 5'-end 5'-phospho-2'-deoxyribonucleoside-DNA + H(+)</text>
        <dbReference type="Rhea" id="RHEA:66592"/>
        <dbReference type="Rhea" id="RHEA-COMP:13180"/>
        <dbReference type="Rhea" id="RHEA-COMP:16897"/>
        <dbReference type="Rhea" id="RHEA-COMP:17067"/>
        <dbReference type="ChEBI" id="CHEBI:15378"/>
        <dbReference type="ChEBI" id="CHEBI:136412"/>
        <dbReference type="ChEBI" id="CHEBI:157695"/>
        <dbReference type="ChEBI" id="CHEBI:167181"/>
        <dbReference type="EC" id="4.2.99.18"/>
    </reaction>
</comment>
<dbReference type="InterPro" id="IPR015887">
    <property type="entry name" value="DNA_glyclase_Znf_dom_DNA_BS"/>
</dbReference>
<comment type="similarity">
    <text evidence="3">Belongs to the FPG family.</text>
</comment>
<keyword evidence="10" id="KW-0238">DNA-binding</keyword>
<name>A0A2M6YE85_9BACT</name>
<dbReference type="CDD" id="cd08966">
    <property type="entry name" value="EcFpg-like_N"/>
    <property type="match status" value="1"/>
</dbReference>
<evidence type="ECO:0000256" key="14">
    <source>
        <dbReference type="ARBA" id="ARBA00023295"/>
    </source>
</evidence>
<evidence type="ECO:0000259" key="18">
    <source>
        <dbReference type="PROSITE" id="PS51068"/>
    </source>
</evidence>
<dbReference type="NCBIfam" id="NF002211">
    <property type="entry name" value="PRK01103.1"/>
    <property type="match status" value="1"/>
</dbReference>